<dbReference type="PANTHER" id="PTHR21389">
    <property type="entry name" value="P53 INDUCED PROTEIN"/>
    <property type="match status" value="1"/>
</dbReference>
<accession>A0A4U5N5V0</accession>
<keyword evidence="3 5" id="KW-1133">Transmembrane helix</keyword>
<dbReference type="GO" id="GO:0016236">
    <property type="term" value="P:macroautophagy"/>
    <property type="evidence" value="ECO:0007669"/>
    <property type="project" value="TreeGrafter"/>
</dbReference>
<feature type="transmembrane region" description="Helical" evidence="5">
    <location>
        <begin position="286"/>
        <end position="305"/>
    </location>
</feature>
<gene>
    <name evidence="6" type="ORF">L596_018494</name>
</gene>
<evidence type="ECO:0000256" key="3">
    <source>
        <dbReference type="ARBA" id="ARBA00022989"/>
    </source>
</evidence>
<keyword evidence="7" id="KW-1185">Reference proteome</keyword>
<sequence>MVSNELKSCARQFFRGLFDVFAGIFVLIFRIDEYEEKRQERLQQARSVAVSAPATPANRSILGDRMRKRRAAEASAFSAAEVERPSPPPKQELSGMSKFIFRKVPRTYDAFCVKGKYYLSPCRFRAFQCVLVSVLITLSFYLVNDGIGVVLEYVISRDSFMFSAVTVFARLFFELFRLLLTLSTCFWFSDLSNAAASYRECIGRPTKRFRHLDTASLMIADLLVCIITLFFMQCQVACLQLVPIPFFSQLLHVFGLSLFYAHYTFEYRYMNQGIVQSARVRRIEHNWPYYLGFGFPLALSTFLLSNSVLSGCIISASFPVLIVSSYLSEPDEETPGVLAIPFFKIPVLASEMLCERISKWCVTRIAGPAAFPPVQN</sequence>
<comment type="subcellular location">
    <subcellularLocation>
        <location evidence="1">Membrane</location>
        <topology evidence="1">Multi-pass membrane protein</topology>
    </subcellularLocation>
</comment>
<evidence type="ECO:0000313" key="7">
    <source>
        <dbReference type="Proteomes" id="UP000298663"/>
    </source>
</evidence>
<feature type="transmembrane region" description="Helical" evidence="5">
    <location>
        <begin position="163"/>
        <end position="188"/>
    </location>
</feature>
<proteinExistence type="predicted"/>
<keyword evidence="2 5" id="KW-0812">Transmembrane</keyword>
<evidence type="ECO:0000313" key="6">
    <source>
        <dbReference type="EMBL" id="TKR77541.1"/>
    </source>
</evidence>
<dbReference type="OrthoDB" id="266518at2759"/>
<organism evidence="6 7">
    <name type="scientific">Steinernema carpocapsae</name>
    <name type="common">Entomopathogenic nematode</name>
    <dbReference type="NCBI Taxonomy" id="34508"/>
    <lineage>
        <taxon>Eukaryota</taxon>
        <taxon>Metazoa</taxon>
        <taxon>Ecdysozoa</taxon>
        <taxon>Nematoda</taxon>
        <taxon>Chromadorea</taxon>
        <taxon>Rhabditida</taxon>
        <taxon>Tylenchina</taxon>
        <taxon>Panagrolaimomorpha</taxon>
        <taxon>Strongyloidoidea</taxon>
        <taxon>Steinernematidae</taxon>
        <taxon>Steinernema</taxon>
    </lineage>
</organism>
<evidence type="ECO:0008006" key="8">
    <source>
        <dbReference type="Google" id="ProtNLM"/>
    </source>
</evidence>
<comment type="caution">
    <text evidence="6">The sequence shown here is derived from an EMBL/GenBank/DDBJ whole genome shotgun (WGS) entry which is preliminary data.</text>
</comment>
<dbReference type="STRING" id="34508.A0A4U5N5V0"/>
<protein>
    <recommendedName>
        <fullName evidence="8">Etoposide-induced protein 2.4 homolog</fullName>
    </recommendedName>
</protein>
<evidence type="ECO:0000256" key="5">
    <source>
        <dbReference type="SAM" id="Phobius"/>
    </source>
</evidence>
<feature type="transmembrane region" description="Helical" evidence="5">
    <location>
        <begin position="244"/>
        <end position="265"/>
    </location>
</feature>
<evidence type="ECO:0000256" key="4">
    <source>
        <dbReference type="ARBA" id="ARBA00023136"/>
    </source>
</evidence>
<dbReference type="GO" id="GO:0016020">
    <property type="term" value="C:membrane"/>
    <property type="evidence" value="ECO:0007669"/>
    <property type="project" value="UniProtKB-SubCell"/>
</dbReference>
<feature type="transmembrane region" description="Helical" evidence="5">
    <location>
        <begin position="209"/>
        <end position="232"/>
    </location>
</feature>
<dbReference type="AlphaFoldDB" id="A0A4U5N5V0"/>
<dbReference type="GO" id="GO:0005783">
    <property type="term" value="C:endoplasmic reticulum"/>
    <property type="evidence" value="ECO:0007669"/>
    <property type="project" value="TreeGrafter"/>
</dbReference>
<dbReference type="Proteomes" id="UP000298663">
    <property type="component" value="Unassembled WGS sequence"/>
</dbReference>
<reference evidence="6 7" key="1">
    <citation type="journal article" date="2015" name="Genome Biol.">
        <title>Comparative genomics of Steinernema reveals deeply conserved gene regulatory networks.</title>
        <authorList>
            <person name="Dillman A.R."/>
            <person name="Macchietto M."/>
            <person name="Porter C.F."/>
            <person name="Rogers A."/>
            <person name="Williams B."/>
            <person name="Antoshechkin I."/>
            <person name="Lee M.M."/>
            <person name="Goodwin Z."/>
            <person name="Lu X."/>
            <person name="Lewis E.E."/>
            <person name="Goodrich-Blair H."/>
            <person name="Stock S.P."/>
            <person name="Adams B.J."/>
            <person name="Sternberg P.W."/>
            <person name="Mortazavi A."/>
        </authorList>
    </citation>
    <scope>NUCLEOTIDE SEQUENCE [LARGE SCALE GENOMIC DNA]</scope>
    <source>
        <strain evidence="6 7">ALL</strain>
    </source>
</reference>
<evidence type="ECO:0000256" key="2">
    <source>
        <dbReference type="ARBA" id="ARBA00022692"/>
    </source>
</evidence>
<reference evidence="6 7" key="2">
    <citation type="journal article" date="2019" name="G3 (Bethesda)">
        <title>Hybrid Assembly of the Genome of the Entomopathogenic Nematode Steinernema carpocapsae Identifies the X-Chromosome.</title>
        <authorList>
            <person name="Serra L."/>
            <person name="Macchietto M."/>
            <person name="Macias-Munoz A."/>
            <person name="McGill C.J."/>
            <person name="Rodriguez I.M."/>
            <person name="Rodriguez B."/>
            <person name="Murad R."/>
            <person name="Mortazavi A."/>
        </authorList>
    </citation>
    <scope>NUCLEOTIDE SEQUENCE [LARGE SCALE GENOMIC DNA]</scope>
    <source>
        <strain evidence="6 7">ALL</strain>
    </source>
</reference>
<name>A0A4U5N5V0_STECR</name>
<feature type="transmembrane region" description="Helical" evidence="5">
    <location>
        <begin position="12"/>
        <end position="31"/>
    </location>
</feature>
<dbReference type="EMBL" id="AZBU02000005">
    <property type="protein sequence ID" value="TKR77541.1"/>
    <property type="molecule type" value="Genomic_DNA"/>
</dbReference>
<keyword evidence="4 5" id="KW-0472">Membrane</keyword>
<feature type="transmembrane region" description="Helical" evidence="5">
    <location>
        <begin position="124"/>
        <end position="143"/>
    </location>
</feature>
<evidence type="ECO:0000256" key="1">
    <source>
        <dbReference type="ARBA" id="ARBA00004141"/>
    </source>
</evidence>
<dbReference type="PANTHER" id="PTHR21389:SF0">
    <property type="entry name" value="ETOPOSIDE-INDUCED PROTEIN 2.4 HOMOLOG"/>
    <property type="match status" value="1"/>
</dbReference>